<name>A0AAU8D0H2_9HYPH</name>
<feature type="transmembrane region" description="Helical" evidence="9">
    <location>
        <begin position="131"/>
        <end position="152"/>
    </location>
</feature>
<organism evidence="11">
    <name type="scientific">Mesorhizobium sp. WSM2240</name>
    <dbReference type="NCBI Taxonomy" id="3228851"/>
    <lineage>
        <taxon>Bacteria</taxon>
        <taxon>Pseudomonadati</taxon>
        <taxon>Pseudomonadota</taxon>
        <taxon>Alphaproteobacteria</taxon>
        <taxon>Hyphomicrobiales</taxon>
        <taxon>Phyllobacteriaceae</taxon>
        <taxon>Mesorhizobium</taxon>
    </lineage>
</organism>
<dbReference type="PANTHER" id="PTHR35011">
    <property type="entry name" value="2,3-DIKETO-L-GULONATE TRAP TRANSPORTER SMALL PERMEASE PROTEIN YIAM"/>
    <property type="match status" value="1"/>
</dbReference>
<dbReference type="EMBL" id="CP159256">
    <property type="protein sequence ID" value="XCG52532.1"/>
    <property type="molecule type" value="Genomic_DNA"/>
</dbReference>
<evidence type="ECO:0000256" key="8">
    <source>
        <dbReference type="ARBA" id="ARBA00038436"/>
    </source>
</evidence>
<dbReference type="GO" id="GO:0005886">
    <property type="term" value="C:plasma membrane"/>
    <property type="evidence" value="ECO:0007669"/>
    <property type="project" value="UniProtKB-SubCell"/>
</dbReference>
<evidence type="ECO:0000256" key="9">
    <source>
        <dbReference type="RuleBase" id="RU369079"/>
    </source>
</evidence>
<accession>A0AAU8D0H2</accession>
<reference evidence="11" key="1">
    <citation type="submission" date="2024-06" db="EMBL/GenBank/DDBJ databases">
        <title>Mesorhizobium karijinii sp. nov., a symbiont of the iconic Swainsona formosa from arid Australia.</title>
        <authorList>
            <person name="Hill Y.J."/>
            <person name="Watkin E.L.J."/>
            <person name="O'Hara G.W."/>
            <person name="Terpolilli J."/>
            <person name="Tye M.L."/>
            <person name="Kohlmeier M.G."/>
        </authorList>
    </citation>
    <scope>NUCLEOTIDE SEQUENCE</scope>
    <source>
        <strain evidence="11">WSM2240</strain>
        <plasmid evidence="11">pMk2240A</plasmid>
    </source>
</reference>
<dbReference type="AlphaFoldDB" id="A0AAU8D0H2"/>
<keyword evidence="11" id="KW-0614">Plasmid</keyword>
<evidence type="ECO:0000256" key="5">
    <source>
        <dbReference type="ARBA" id="ARBA00022692"/>
    </source>
</evidence>
<keyword evidence="5 9" id="KW-0812">Transmembrane</keyword>
<dbReference type="Pfam" id="PF04290">
    <property type="entry name" value="DctQ"/>
    <property type="match status" value="1"/>
</dbReference>
<comment type="similarity">
    <text evidence="8 9">Belongs to the TRAP transporter small permease family.</text>
</comment>
<evidence type="ECO:0000256" key="7">
    <source>
        <dbReference type="ARBA" id="ARBA00023136"/>
    </source>
</evidence>
<feature type="transmembrane region" description="Helical" evidence="9">
    <location>
        <begin position="51"/>
        <end position="69"/>
    </location>
</feature>
<feature type="transmembrane region" description="Helical" evidence="9">
    <location>
        <begin position="20"/>
        <end position="39"/>
    </location>
</feature>
<dbReference type="GO" id="GO:0022857">
    <property type="term" value="F:transmembrane transporter activity"/>
    <property type="evidence" value="ECO:0007669"/>
    <property type="project" value="UniProtKB-UniRule"/>
</dbReference>
<keyword evidence="7 9" id="KW-0472">Membrane</keyword>
<comment type="function">
    <text evidence="9">Part of the tripartite ATP-independent periplasmic (TRAP) transport system.</text>
</comment>
<protein>
    <recommendedName>
        <fullName evidence="9">TRAP transporter small permease protein</fullName>
    </recommendedName>
</protein>
<keyword evidence="3" id="KW-1003">Cell membrane</keyword>
<dbReference type="InterPro" id="IPR007387">
    <property type="entry name" value="TRAP_DctQ"/>
</dbReference>
<sequence>MPVTGLTRFRTVLERTLEAWLVFLIVAMTTVVVLAAIWRKAGASFVWYDEVGSIMLAWITYYGAALAALKRGHIGFDGILLAMPYRWRIGAAAIAEIVVFAFFIVLAWTGWQVLQVLQGMRLISLPWVPIQITQSVIPVGAILFIICEALSLPEYWHRLREKISADEAELAEHLEAQETLRP</sequence>
<comment type="subcellular location">
    <subcellularLocation>
        <location evidence="1 9">Cell inner membrane</location>
        <topology evidence="1 9">Multi-pass membrane protein</topology>
    </subcellularLocation>
</comment>
<evidence type="ECO:0000256" key="6">
    <source>
        <dbReference type="ARBA" id="ARBA00022989"/>
    </source>
</evidence>
<dbReference type="PANTHER" id="PTHR35011:SF2">
    <property type="entry name" value="2,3-DIKETO-L-GULONATE TRAP TRANSPORTER SMALL PERMEASE PROTEIN YIAM"/>
    <property type="match status" value="1"/>
</dbReference>
<keyword evidence="4 9" id="KW-0997">Cell inner membrane</keyword>
<keyword evidence="6 9" id="KW-1133">Transmembrane helix</keyword>
<evidence type="ECO:0000256" key="1">
    <source>
        <dbReference type="ARBA" id="ARBA00004429"/>
    </source>
</evidence>
<dbReference type="GO" id="GO:0015740">
    <property type="term" value="P:C4-dicarboxylate transport"/>
    <property type="evidence" value="ECO:0007669"/>
    <property type="project" value="TreeGrafter"/>
</dbReference>
<feature type="domain" description="Tripartite ATP-independent periplasmic transporters DctQ component" evidence="10">
    <location>
        <begin position="28"/>
        <end position="149"/>
    </location>
</feature>
<evidence type="ECO:0000313" key="11">
    <source>
        <dbReference type="EMBL" id="XCG52532.1"/>
    </source>
</evidence>
<dbReference type="RefSeq" id="WP_353646735.1">
    <property type="nucleotide sequence ID" value="NZ_CP159256.1"/>
</dbReference>
<feature type="transmembrane region" description="Helical" evidence="9">
    <location>
        <begin position="89"/>
        <end position="111"/>
    </location>
</feature>
<evidence type="ECO:0000256" key="2">
    <source>
        <dbReference type="ARBA" id="ARBA00022448"/>
    </source>
</evidence>
<gene>
    <name evidence="11" type="ORF">ABVK50_30870</name>
</gene>
<evidence type="ECO:0000256" key="4">
    <source>
        <dbReference type="ARBA" id="ARBA00022519"/>
    </source>
</evidence>
<evidence type="ECO:0000259" key="10">
    <source>
        <dbReference type="Pfam" id="PF04290"/>
    </source>
</evidence>
<dbReference type="InterPro" id="IPR055348">
    <property type="entry name" value="DctQ"/>
</dbReference>
<keyword evidence="2 9" id="KW-0813">Transport</keyword>
<comment type="subunit">
    <text evidence="9">The complex comprises the extracytoplasmic solute receptor protein and the two transmembrane proteins.</text>
</comment>
<evidence type="ECO:0000256" key="3">
    <source>
        <dbReference type="ARBA" id="ARBA00022475"/>
    </source>
</evidence>
<geneLocation type="plasmid" evidence="11">
    <name>pMk2240A</name>
</geneLocation>
<proteinExistence type="inferred from homology"/>